<dbReference type="Proteomes" id="UP000663848">
    <property type="component" value="Unassembled WGS sequence"/>
</dbReference>
<feature type="transmembrane region" description="Helical" evidence="11">
    <location>
        <begin position="675"/>
        <end position="697"/>
    </location>
</feature>
<evidence type="ECO:0000256" key="10">
    <source>
        <dbReference type="SAM" id="MobiDB-lite"/>
    </source>
</evidence>
<dbReference type="PRINTS" id="PR00237">
    <property type="entry name" value="GPCRRHODOPSN"/>
</dbReference>
<feature type="transmembrane region" description="Helical" evidence="11">
    <location>
        <begin position="117"/>
        <end position="137"/>
    </location>
</feature>
<keyword evidence="8 9" id="KW-0807">Transducer</keyword>
<keyword evidence="2" id="KW-1003">Cell membrane</keyword>
<dbReference type="PANTHER" id="PTHR24249:SF372">
    <property type="entry name" value="G-PROTEIN COUPLED RECEPTORS FAMILY 1 PROFILE DOMAIN-CONTAINING PROTEIN"/>
    <property type="match status" value="1"/>
</dbReference>
<accession>A0A821KEW3</accession>
<feature type="transmembrane region" description="Helical" evidence="11">
    <location>
        <begin position="709"/>
        <end position="726"/>
    </location>
</feature>
<dbReference type="SUPFAM" id="SSF81321">
    <property type="entry name" value="Family A G protein-coupled receptor-like"/>
    <property type="match status" value="1"/>
</dbReference>
<sequence>MGTATYYYQTLDPSLVSQISNGTSMNYASQINSYNNDQPIHLFVLIALWIVLLVTIIFGTTGNVLVLYVYINRKDNKTCTFFIKMLAVVDLIICLILAPLELYQITTGIRNEFLCKFYGFLSTHVLYSTLLITTIAFDRYFCICWPLYKIITIHRARAIVIVCGLFSSLLAIIPMTEYSTLEHLLQVHNNHSERFSIKYSDENNLLTYNHVEHIKKIDSSVPFIVGNMTDVICSPKSNLHLASSTFIDSYRMFHSTLFAICLLLVLVLYAFIYNAVYQRRITRTRKLSAYRRIIRSYLMHNEVESTGRGTRSAKNFRHHHHHNFPDEHSPPSTLTLICCYCCKTSNEYMHELQRPSEAALHEPLNQRGRRQLHLHHMQDEPSSALTNQHHHRPQIVLEVNGARGKRYSAISMTSMTYLTSGIWDETTSTNLIRSRINSIAATTYCGTEHSSNSRPSTSTEDSFDQTTKLLSPNNTFQLRSMTPPSATHLTVPGLQTPPPTTPALAPTSDEFITKDNQLKENELPRSVSQCANLRHSSIARKSSNTLSIRQQQRPSDTSVHQRKVSFLTSGGLADQCISEDSSNTYQRSSLTPHNLSLLVNQSQQQQQQQQQNQLTVHINNNRSLSTVSSIDHRNSSIRNFSISSARRPSTFDGETQRVLERQQTQERLANIRTTFTLFIVTAVFILMYLPSLIHTLFKIEPHNFREILFILYYINSACNPLIYSFFNVNFRNDIRRIYECQKREYFARQY</sequence>
<dbReference type="PROSITE" id="PS50262">
    <property type="entry name" value="G_PROTEIN_RECEP_F1_2"/>
    <property type="match status" value="1"/>
</dbReference>
<evidence type="ECO:0000313" key="13">
    <source>
        <dbReference type="EMBL" id="CAF3493059.1"/>
    </source>
</evidence>
<dbReference type="InterPro" id="IPR017452">
    <property type="entry name" value="GPCR_Rhodpsn_7TM"/>
</dbReference>
<dbReference type="AlphaFoldDB" id="A0A821KEW3"/>
<dbReference type="EMBL" id="CAJNYT010002795">
    <property type="protein sequence ID" value="CAF3493059.1"/>
    <property type="molecule type" value="Genomic_DNA"/>
</dbReference>
<evidence type="ECO:0000259" key="12">
    <source>
        <dbReference type="PROSITE" id="PS50262"/>
    </source>
</evidence>
<evidence type="ECO:0000256" key="3">
    <source>
        <dbReference type="ARBA" id="ARBA00022692"/>
    </source>
</evidence>
<feature type="transmembrane region" description="Helical" evidence="11">
    <location>
        <begin position="256"/>
        <end position="276"/>
    </location>
</feature>
<feature type="region of interest" description="Disordered" evidence="10">
    <location>
        <begin position="480"/>
        <end position="507"/>
    </location>
</feature>
<gene>
    <name evidence="13" type="ORF">GRG538_LOCUS17110</name>
    <name evidence="14" type="ORF">QYT958_LOCUS19846</name>
</gene>
<dbReference type="PROSITE" id="PS00237">
    <property type="entry name" value="G_PROTEIN_RECEP_F1_1"/>
    <property type="match status" value="1"/>
</dbReference>
<feature type="transmembrane region" description="Helical" evidence="11">
    <location>
        <begin position="158"/>
        <end position="176"/>
    </location>
</feature>
<evidence type="ECO:0000256" key="9">
    <source>
        <dbReference type="RuleBase" id="RU000688"/>
    </source>
</evidence>
<evidence type="ECO:0000256" key="8">
    <source>
        <dbReference type="ARBA" id="ARBA00023224"/>
    </source>
</evidence>
<protein>
    <recommendedName>
        <fullName evidence="12">G-protein coupled receptors family 1 profile domain-containing protein</fullName>
    </recommendedName>
</protein>
<organism evidence="14 15">
    <name type="scientific">Rotaria socialis</name>
    <dbReference type="NCBI Taxonomy" id="392032"/>
    <lineage>
        <taxon>Eukaryota</taxon>
        <taxon>Metazoa</taxon>
        <taxon>Spiralia</taxon>
        <taxon>Gnathifera</taxon>
        <taxon>Rotifera</taxon>
        <taxon>Eurotatoria</taxon>
        <taxon>Bdelloidea</taxon>
        <taxon>Philodinida</taxon>
        <taxon>Philodinidae</taxon>
        <taxon>Rotaria</taxon>
    </lineage>
</organism>
<dbReference type="PANTHER" id="PTHR24249">
    <property type="entry name" value="HISTAMINE RECEPTOR-RELATED G-PROTEIN COUPLED RECEPTOR"/>
    <property type="match status" value="1"/>
</dbReference>
<evidence type="ECO:0000256" key="2">
    <source>
        <dbReference type="ARBA" id="ARBA00022475"/>
    </source>
</evidence>
<feature type="transmembrane region" description="Helical" evidence="11">
    <location>
        <begin position="42"/>
        <end position="69"/>
    </location>
</feature>
<comment type="similarity">
    <text evidence="9">Belongs to the G-protein coupled receptor 1 family.</text>
</comment>
<comment type="caution">
    <text evidence="14">The sequence shown here is derived from an EMBL/GenBank/DDBJ whole genome shotgun (WGS) entry which is preliminary data.</text>
</comment>
<evidence type="ECO:0000256" key="5">
    <source>
        <dbReference type="ARBA" id="ARBA00023040"/>
    </source>
</evidence>
<keyword evidence="3 9" id="KW-0812">Transmembrane</keyword>
<reference evidence="14" key="1">
    <citation type="submission" date="2021-02" db="EMBL/GenBank/DDBJ databases">
        <authorList>
            <person name="Nowell W R."/>
        </authorList>
    </citation>
    <scope>NUCLEOTIDE SEQUENCE</scope>
</reference>
<evidence type="ECO:0000313" key="14">
    <source>
        <dbReference type="EMBL" id="CAF4734982.1"/>
    </source>
</evidence>
<feature type="transmembrane region" description="Helical" evidence="11">
    <location>
        <begin position="81"/>
        <end position="105"/>
    </location>
</feature>
<evidence type="ECO:0000256" key="1">
    <source>
        <dbReference type="ARBA" id="ARBA00004651"/>
    </source>
</evidence>
<dbReference type="Proteomes" id="UP000663872">
    <property type="component" value="Unassembled WGS sequence"/>
</dbReference>
<feature type="compositionally biased region" description="Polar residues" evidence="10">
    <location>
        <begin position="542"/>
        <end position="558"/>
    </location>
</feature>
<comment type="subcellular location">
    <subcellularLocation>
        <location evidence="1">Cell membrane</location>
        <topology evidence="1">Multi-pass membrane protein</topology>
    </subcellularLocation>
</comment>
<dbReference type="InterPro" id="IPR050569">
    <property type="entry name" value="TAAR"/>
</dbReference>
<proteinExistence type="inferred from homology"/>
<feature type="region of interest" description="Disordered" evidence="10">
    <location>
        <begin position="445"/>
        <end position="467"/>
    </location>
</feature>
<keyword evidence="6 11" id="KW-0472">Membrane</keyword>
<evidence type="ECO:0000256" key="7">
    <source>
        <dbReference type="ARBA" id="ARBA00023170"/>
    </source>
</evidence>
<dbReference type="GO" id="GO:0005886">
    <property type="term" value="C:plasma membrane"/>
    <property type="evidence" value="ECO:0007669"/>
    <property type="project" value="UniProtKB-SubCell"/>
</dbReference>
<evidence type="ECO:0000256" key="4">
    <source>
        <dbReference type="ARBA" id="ARBA00022989"/>
    </source>
</evidence>
<name>A0A821KEW3_9BILA</name>
<dbReference type="Pfam" id="PF00001">
    <property type="entry name" value="7tm_1"/>
    <property type="match status" value="1"/>
</dbReference>
<dbReference type="CDD" id="cd00637">
    <property type="entry name" value="7tm_classA_rhodopsin-like"/>
    <property type="match status" value="2"/>
</dbReference>
<dbReference type="EMBL" id="CAJOBR010003354">
    <property type="protein sequence ID" value="CAF4734982.1"/>
    <property type="molecule type" value="Genomic_DNA"/>
</dbReference>
<evidence type="ECO:0000313" key="15">
    <source>
        <dbReference type="Proteomes" id="UP000663848"/>
    </source>
</evidence>
<feature type="domain" description="G-protein coupled receptors family 1 profile" evidence="12">
    <location>
        <begin position="62"/>
        <end position="723"/>
    </location>
</feature>
<evidence type="ECO:0000256" key="6">
    <source>
        <dbReference type="ARBA" id="ARBA00023136"/>
    </source>
</evidence>
<feature type="region of interest" description="Disordered" evidence="10">
    <location>
        <begin position="542"/>
        <end position="562"/>
    </location>
</feature>
<evidence type="ECO:0000256" key="11">
    <source>
        <dbReference type="SAM" id="Phobius"/>
    </source>
</evidence>
<dbReference type="GO" id="GO:0004930">
    <property type="term" value="F:G protein-coupled receptor activity"/>
    <property type="evidence" value="ECO:0007669"/>
    <property type="project" value="UniProtKB-KW"/>
</dbReference>
<keyword evidence="4 11" id="KW-1133">Transmembrane helix</keyword>
<keyword evidence="5 9" id="KW-0297">G-protein coupled receptor</keyword>
<dbReference type="InterPro" id="IPR000276">
    <property type="entry name" value="GPCR_Rhodpsn"/>
</dbReference>
<dbReference type="Gene3D" id="1.20.1070.10">
    <property type="entry name" value="Rhodopsin 7-helix transmembrane proteins"/>
    <property type="match status" value="2"/>
</dbReference>
<keyword evidence="7 9" id="KW-0675">Receptor</keyword>